<reference evidence="1 2" key="2">
    <citation type="submission" date="2018-11" db="EMBL/GenBank/DDBJ databases">
        <authorList>
            <consortium name="Pathogen Informatics"/>
        </authorList>
    </citation>
    <scope>NUCLEOTIDE SEQUENCE [LARGE SCALE GENOMIC DNA]</scope>
    <source>
        <strain evidence="1 2">Costa Rica</strain>
    </source>
</reference>
<protein>
    <submittedName>
        <fullName evidence="3">DUF2294 domain-containing protein</fullName>
    </submittedName>
</protein>
<proteinExistence type="predicted"/>
<accession>A0A0R3PUF6</accession>
<evidence type="ECO:0000313" key="3">
    <source>
        <dbReference type="WBParaSite" id="ACOC_0000952601-mRNA-1"/>
    </source>
</evidence>
<sequence>MKAENSKVTNRLLFPEALSRLTGQRGVARVAGNRLLTSELAKQNRQAIKENLKEREAAVMVEASEAGKSIRKGHRSFAYCKTKTIALRHPDETVIASREAMEKIIHEYYSDLFHSHVILSLYEIKEEGHVVHQ</sequence>
<dbReference type="WBParaSite" id="ACOC_0000952601-mRNA-1">
    <property type="protein sequence ID" value="ACOC_0000952601-mRNA-1"/>
    <property type="gene ID" value="ACOC_0000952601"/>
</dbReference>
<reference evidence="3" key="1">
    <citation type="submission" date="2017-02" db="UniProtKB">
        <authorList>
            <consortium name="WormBaseParasite"/>
        </authorList>
    </citation>
    <scope>IDENTIFICATION</scope>
</reference>
<gene>
    <name evidence="1" type="ORF">ACOC_LOCUS9527</name>
</gene>
<evidence type="ECO:0000313" key="1">
    <source>
        <dbReference type="EMBL" id="VDM61112.1"/>
    </source>
</evidence>
<evidence type="ECO:0000313" key="2">
    <source>
        <dbReference type="Proteomes" id="UP000267027"/>
    </source>
</evidence>
<organism evidence="3">
    <name type="scientific">Angiostrongylus costaricensis</name>
    <name type="common">Nematode worm</name>
    <dbReference type="NCBI Taxonomy" id="334426"/>
    <lineage>
        <taxon>Eukaryota</taxon>
        <taxon>Metazoa</taxon>
        <taxon>Ecdysozoa</taxon>
        <taxon>Nematoda</taxon>
        <taxon>Chromadorea</taxon>
        <taxon>Rhabditida</taxon>
        <taxon>Rhabditina</taxon>
        <taxon>Rhabditomorpha</taxon>
        <taxon>Strongyloidea</taxon>
        <taxon>Metastrongylidae</taxon>
        <taxon>Angiostrongylus</taxon>
    </lineage>
</organism>
<dbReference type="Proteomes" id="UP000267027">
    <property type="component" value="Unassembled WGS sequence"/>
</dbReference>
<dbReference type="EMBL" id="UYYA01004312">
    <property type="protein sequence ID" value="VDM61112.1"/>
    <property type="molecule type" value="Genomic_DNA"/>
</dbReference>
<dbReference type="AlphaFoldDB" id="A0A0R3PUF6"/>
<keyword evidence="2" id="KW-1185">Reference proteome</keyword>
<name>A0A0R3PUF6_ANGCS</name>